<dbReference type="EMBL" id="JAGETZ010000009">
    <property type="protein sequence ID" value="MBO2011124.1"/>
    <property type="molecule type" value="Genomic_DNA"/>
</dbReference>
<feature type="domain" description="PPIase FKBP-type" evidence="8">
    <location>
        <begin position="82"/>
        <end position="173"/>
    </location>
</feature>
<comment type="catalytic activity">
    <reaction evidence="1 5 6">
        <text>[protein]-peptidylproline (omega=180) = [protein]-peptidylproline (omega=0)</text>
        <dbReference type="Rhea" id="RHEA:16237"/>
        <dbReference type="Rhea" id="RHEA-COMP:10747"/>
        <dbReference type="Rhea" id="RHEA-COMP:10748"/>
        <dbReference type="ChEBI" id="CHEBI:83833"/>
        <dbReference type="ChEBI" id="CHEBI:83834"/>
        <dbReference type="EC" id="5.2.1.8"/>
    </reaction>
</comment>
<keyword evidence="10" id="KW-1185">Reference proteome</keyword>
<evidence type="ECO:0000256" key="4">
    <source>
        <dbReference type="ARBA" id="ARBA00023235"/>
    </source>
</evidence>
<evidence type="ECO:0000256" key="3">
    <source>
        <dbReference type="ARBA" id="ARBA00023110"/>
    </source>
</evidence>
<name>A0ABS3QK27_9BACT</name>
<evidence type="ECO:0000256" key="5">
    <source>
        <dbReference type="PROSITE-ProRule" id="PRU00277"/>
    </source>
</evidence>
<dbReference type="InterPro" id="IPR046357">
    <property type="entry name" value="PPIase_dom_sf"/>
</dbReference>
<evidence type="ECO:0000313" key="10">
    <source>
        <dbReference type="Proteomes" id="UP000664369"/>
    </source>
</evidence>
<evidence type="ECO:0000256" key="7">
    <source>
        <dbReference type="SAM" id="SignalP"/>
    </source>
</evidence>
<dbReference type="SUPFAM" id="SSF54534">
    <property type="entry name" value="FKBP-like"/>
    <property type="match status" value="2"/>
</dbReference>
<dbReference type="PROSITE" id="PS50059">
    <property type="entry name" value="FKBP_PPIASE"/>
    <property type="match status" value="2"/>
</dbReference>
<feature type="domain" description="PPIase FKBP-type" evidence="8">
    <location>
        <begin position="216"/>
        <end position="307"/>
    </location>
</feature>
<comment type="caution">
    <text evidence="9">The sequence shown here is derived from an EMBL/GenBank/DDBJ whole genome shotgun (WGS) entry which is preliminary data.</text>
</comment>
<dbReference type="Proteomes" id="UP000664369">
    <property type="component" value="Unassembled WGS sequence"/>
</dbReference>
<sequence>MKAIIPTSLFRALFVILLGTTGLLSTACKKDDPQVQDYSAADQGIITQYLTSKNITTAQKQPSGLHFLPVTTNPNARQVTAGMMVSVLYTAHLLDAAGTVFDASSRHNNVPITFTVGAGQLIPGFEEGIALMHIGDKAELLIPSGLAYGASTGGGVIPANSVVRFEVEVVDFAVVDDNLITSYLTSKNINTAQKQPSGLYFLPVATNPNAVPVTPGATVAVLYTGHFLDAAGTVFDASSLNNNTPITFTAGRGQLIPGFEEGIALMHKGDRAELFLPSALAYGPQGTSGRIAPNTVLRFEVEVVDVR</sequence>
<dbReference type="Pfam" id="PF00254">
    <property type="entry name" value="FKBP_C"/>
    <property type="match status" value="2"/>
</dbReference>
<comment type="similarity">
    <text evidence="2 6">Belongs to the FKBP-type PPIase family.</text>
</comment>
<gene>
    <name evidence="9" type="ORF">J4E00_18830</name>
</gene>
<keyword evidence="7" id="KW-0732">Signal</keyword>
<evidence type="ECO:0000256" key="1">
    <source>
        <dbReference type="ARBA" id="ARBA00000971"/>
    </source>
</evidence>
<evidence type="ECO:0000313" key="9">
    <source>
        <dbReference type="EMBL" id="MBO2011124.1"/>
    </source>
</evidence>
<keyword evidence="4 5" id="KW-0413">Isomerase</keyword>
<dbReference type="Gene3D" id="3.10.50.40">
    <property type="match status" value="2"/>
</dbReference>
<dbReference type="GO" id="GO:0016853">
    <property type="term" value="F:isomerase activity"/>
    <property type="evidence" value="ECO:0007669"/>
    <property type="project" value="UniProtKB-KW"/>
</dbReference>
<keyword evidence="3 5" id="KW-0697">Rotamase</keyword>
<feature type="signal peptide" evidence="7">
    <location>
        <begin position="1"/>
        <end position="27"/>
    </location>
</feature>
<dbReference type="InterPro" id="IPR001179">
    <property type="entry name" value="PPIase_FKBP_dom"/>
</dbReference>
<dbReference type="RefSeq" id="WP_208176814.1">
    <property type="nucleotide sequence ID" value="NZ_JAGETZ010000009.1"/>
</dbReference>
<dbReference type="EC" id="5.2.1.8" evidence="6"/>
<dbReference type="PANTHER" id="PTHR43811:SF19">
    <property type="entry name" value="39 KDA FK506-BINDING NUCLEAR PROTEIN"/>
    <property type="match status" value="1"/>
</dbReference>
<reference evidence="9 10" key="1">
    <citation type="submission" date="2021-03" db="EMBL/GenBank/DDBJ databases">
        <authorList>
            <person name="Kim M.K."/>
        </authorList>
    </citation>
    <scope>NUCLEOTIDE SEQUENCE [LARGE SCALE GENOMIC DNA]</scope>
    <source>
        <strain evidence="9 10">BT442</strain>
    </source>
</reference>
<feature type="chain" id="PRO_5045795377" description="Peptidyl-prolyl cis-trans isomerase" evidence="7">
    <location>
        <begin position="28"/>
        <end position="307"/>
    </location>
</feature>
<dbReference type="PANTHER" id="PTHR43811">
    <property type="entry name" value="FKBP-TYPE PEPTIDYL-PROLYL CIS-TRANS ISOMERASE FKPA"/>
    <property type="match status" value="1"/>
</dbReference>
<protein>
    <recommendedName>
        <fullName evidence="6">Peptidyl-prolyl cis-trans isomerase</fullName>
        <ecNumber evidence="6">5.2.1.8</ecNumber>
    </recommendedName>
</protein>
<dbReference type="PROSITE" id="PS51257">
    <property type="entry name" value="PROKAR_LIPOPROTEIN"/>
    <property type="match status" value="1"/>
</dbReference>
<proteinExistence type="inferred from homology"/>
<evidence type="ECO:0000256" key="6">
    <source>
        <dbReference type="RuleBase" id="RU003915"/>
    </source>
</evidence>
<evidence type="ECO:0000259" key="8">
    <source>
        <dbReference type="PROSITE" id="PS50059"/>
    </source>
</evidence>
<evidence type="ECO:0000256" key="2">
    <source>
        <dbReference type="ARBA" id="ARBA00006577"/>
    </source>
</evidence>
<organism evidence="9 10">
    <name type="scientific">Hymenobacter negativus</name>
    <dbReference type="NCBI Taxonomy" id="2795026"/>
    <lineage>
        <taxon>Bacteria</taxon>
        <taxon>Pseudomonadati</taxon>
        <taxon>Bacteroidota</taxon>
        <taxon>Cytophagia</taxon>
        <taxon>Cytophagales</taxon>
        <taxon>Hymenobacteraceae</taxon>
        <taxon>Hymenobacter</taxon>
    </lineage>
</organism>
<accession>A0ABS3QK27</accession>